<accession>A0A2S0N6T8</accession>
<keyword evidence="6 9" id="KW-1133">Transmembrane helix</keyword>
<evidence type="ECO:0000256" key="5">
    <source>
        <dbReference type="ARBA" id="ARBA00022692"/>
    </source>
</evidence>
<keyword evidence="3 9" id="KW-1003">Cell membrane</keyword>
<dbReference type="CDD" id="cd07571">
    <property type="entry name" value="ALP_N-acyl_transferase"/>
    <property type="match status" value="1"/>
</dbReference>
<feature type="domain" description="CN hydrolase" evidence="10">
    <location>
        <begin position="246"/>
        <end position="499"/>
    </location>
</feature>
<feature type="transmembrane region" description="Helical" evidence="9">
    <location>
        <begin position="74"/>
        <end position="94"/>
    </location>
</feature>
<keyword evidence="8 9" id="KW-0012">Acyltransferase</keyword>
<evidence type="ECO:0000256" key="4">
    <source>
        <dbReference type="ARBA" id="ARBA00022679"/>
    </source>
</evidence>
<evidence type="ECO:0000313" key="11">
    <source>
        <dbReference type="EMBL" id="AVO43868.1"/>
    </source>
</evidence>
<keyword evidence="11" id="KW-0449">Lipoprotein</keyword>
<evidence type="ECO:0000256" key="3">
    <source>
        <dbReference type="ARBA" id="ARBA00022475"/>
    </source>
</evidence>
<keyword evidence="12" id="KW-1185">Reference proteome</keyword>
<protein>
    <recommendedName>
        <fullName evidence="9">Apolipoprotein N-acyltransferase</fullName>
        <shortName evidence="9">ALP N-acyltransferase</shortName>
        <ecNumber evidence="9">2.3.1.269</ecNumber>
    </recommendedName>
</protein>
<dbReference type="InterPro" id="IPR004563">
    <property type="entry name" value="Apolipo_AcylTrfase"/>
</dbReference>
<dbReference type="PANTHER" id="PTHR38686">
    <property type="entry name" value="APOLIPOPROTEIN N-ACYLTRANSFERASE"/>
    <property type="match status" value="1"/>
</dbReference>
<dbReference type="Gene3D" id="3.60.110.10">
    <property type="entry name" value="Carbon-nitrogen hydrolase"/>
    <property type="match status" value="1"/>
</dbReference>
<evidence type="ECO:0000256" key="6">
    <source>
        <dbReference type="ARBA" id="ARBA00022989"/>
    </source>
</evidence>
<dbReference type="HAMAP" id="MF_01148">
    <property type="entry name" value="Lnt"/>
    <property type="match status" value="1"/>
</dbReference>
<dbReference type="InterPro" id="IPR036526">
    <property type="entry name" value="C-N_Hydrolase_sf"/>
</dbReference>
<comment type="similarity">
    <text evidence="2 9">Belongs to the CN hydrolase family. Apolipoprotein N-acyltransferase subfamily.</text>
</comment>
<dbReference type="InterPro" id="IPR003010">
    <property type="entry name" value="C-N_Hydrolase"/>
</dbReference>
<dbReference type="NCBIfam" id="TIGR00546">
    <property type="entry name" value="lnt"/>
    <property type="match status" value="1"/>
</dbReference>
<evidence type="ECO:0000313" key="12">
    <source>
        <dbReference type="Proteomes" id="UP000237889"/>
    </source>
</evidence>
<evidence type="ECO:0000256" key="8">
    <source>
        <dbReference type="ARBA" id="ARBA00023315"/>
    </source>
</evidence>
<evidence type="ECO:0000256" key="1">
    <source>
        <dbReference type="ARBA" id="ARBA00004651"/>
    </source>
</evidence>
<proteinExistence type="inferred from homology"/>
<comment type="function">
    <text evidence="9">Catalyzes the phospholipid dependent N-acylation of the N-terminal cysteine of apolipoprotein, the last step in lipoprotein maturation.</text>
</comment>
<name>A0A2S0N6T8_9HYPH</name>
<comment type="subcellular location">
    <subcellularLocation>
        <location evidence="1 9">Cell membrane</location>
        <topology evidence="1 9">Multi-pass membrane protein</topology>
    </subcellularLocation>
</comment>
<evidence type="ECO:0000256" key="2">
    <source>
        <dbReference type="ARBA" id="ARBA00010065"/>
    </source>
</evidence>
<dbReference type="GO" id="GO:0016410">
    <property type="term" value="F:N-acyltransferase activity"/>
    <property type="evidence" value="ECO:0007669"/>
    <property type="project" value="UniProtKB-UniRule"/>
</dbReference>
<gene>
    <name evidence="9" type="primary">lnt</name>
    <name evidence="11" type="ORF">C6569_01600</name>
</gene>
<keyword evidence="7 9" id="KW-0472">Membrane</keyword>
<comment type="pathway">
    <text evidence="9">Protein modification; lipoprotein biosynthesis (N-acyl transfer).</text>
</comment>
<dbReference type="PROSITE" id="PS50263">
    <property type="entry name" value="CN_HYDROLASE"/>
    <property type="match status" value="1"/>
</dbReference>
<dbReference type="Proteomes" id="UP000237889">
    <property type="component" value="Chromosome"/>
</dbReference>
<keyword evidence="4 9" id="KW-0808">Transferase</keyword>
<sequence length="537" mass="57893">MTVGGLARGVILAWGWKRTGLAFGAGALAAFAMPPFGVFPVLAISFPVLVWLLDGASAAGGGWRTLLAAARTGWWFGFGYHLAGLWWVGAAFLVEADRFAWLLPAAVTLLPAGLALFTAFGALVARLLWRPGARRILALAVGLTLAEYLRGTVLTGFPWNLYGYALTQYLWLAQGAAVVGVYGLTLVAVLVFASPTVLGDEEATPTVRFAVPTGALLALMCLALFGGWRVSTTEAAFVPGVKLRIVQPAIAQDQRFRPEARDEILARYAELSDKPTSPERSGIRDVTHVIWPESAFPFFLIWDREALSKIADLVPPGVTLITGAARPDEPLPGRRDPRVFNSAYVIDHEGVINQTYDKVHLVPFGEYLPLHDRLEALGLEAITRQRGGFSSGDRRRSLVVPGAPPVGILICYEVIFPGAVTAPDLRPQWLLNLTNDAWFGFTPGPYQHMHQTAVRAIEEGLPVVRAANSGISGVVDPLGRTLWSLPLGVRDVLDADLPKALPTTVFARAGHLPLAVVCLGIVLFLLRKSRRSVVGPS</sequence>
<dbReference type="EMBL" id="CP027668">
    <property type="protein sequence ID" value="AVO43868.1"/>
    <property type="molecule type" value="Genomic_DNA"/>
</dbReference>
<evidence type="ECO:0000256" key="7">
    <source>
        <dbReference type="ARBA" id="ARBA00023136"/>
    </source>
</evidence>
<dbReference type="GO" id="GO:0005886">
    <property type="term" value="C:plasma membrane"/>
    <property type="evidence" value="ECO:0007669"/>
    <property type="project" value="UniProtKB-SubCell"/>
</dbReference>
<feature type="transmembrane region" description="Helical" evidence="9">
    <location>
        <begin position="206"/>
        <end position="228"/>
    </location>
</feature>
<evidence type="ECO:0000259" key="10">
    <source>
        <dbReference type="PROSITE" id="PS50263"/>
    </source>
</evidence>
<organism evidence="11 12">
    <name type="scientific">Phreatobacter cathodiphilus</name>
    <dbReference type="NCBI Taxonomy" id="1868589"/>
    <lineage>
        <taxon>Bacteria</taxon>
        <taxon>Pseudomonadati</taxon>
        <taxon>Pseudomonadota</taxon>
        <taxon>Alphaproteobacteria</taxon>
        <taxon>Hyphomicrobiales</taxon>
        <taxon>Phreatobacteraceae</taxon>
        <taxon>Phreatobacter</taxon>
    </lineage>
</organism>
<dbReference type="AlphaFoldDB" id="A0A2S0N6T8"/>
<feature type="transmembrane region" description="Helical" evidence="9">
    <location>
        <begin position="169"/>
        <end position="194"/>
    </location>
</feature>
<feature type="transmembrane region" description="Helical" evidence="9">
    <location>
        <begin position="100"/>
        <end position="124"/>
    </location>
</feature>
<keyword evidence="5 9" id="KW-0812">Transmembrane</keyword>
<reference evidence="11 12" key="1">
    <citation type="submission" date="2018-03" db="EMBL/GenBank/DDBJ databases">
        <title>Genome sequencing of Phreatobacter sp.</title>
        <authorList>
            <person name="Kim S.-J."/>
            <person name="Heo J."/>
            <person name="Kwon S.-W."/>
        </authorList>
    </citation>
    <scope>NUCLEOTIDE SEQUENCE [LARGE SCALE GENOMIC DNA]</scope>
    <source>
        <strain evidence="11 12">S-12</strain>
    </source>
</reference>
<dbReference type="EC" id="2.3.1.269" evidence="9"/>
<dbReference type="KEGG" id="phr:C6569_01600"/>
<feature type="transmembrane region" description="Helical" evidence="9">
    <location>
        <begin position="20"/>
        <end position="53"/>
    </location>
</feature>
<evidence type="ECO:0000256" key="9">
    <source>
        <dbReference type="HAMAP-Rule" id="MF_01148"/>
    </source>
</evidence>
<dbReference type="RefSeq" id="WP_106747198.1">
    <property type="nucleotide sequence ID" value="NZ_CP027668.1"/>
</dbReference>
<comment type="catalytic activity">
    <reaction evidence="9">
        <text>N-terminal S-1,2-diacyl-sn-glyceryl-L-cysteinyl-[lipoprotein] + a glycerophospholipid = N-acyl-S-1,2-diacyl-sn-glyceryl-L-cysteinyl-[lipoprotein] + a 2-acyl-sn-glycero-3-phospholipid + H(+)</text>
        <dbReference type="Rhea" id="RHEA:48228"/>
        <dbReference type="Rhea" id="RHEA-COMP:14681"/>
        <dbReference type="Rhea" id="RHEA-COMP:14684"/>
        <dbReference type="ChEBI" id="CHEBI:15378"/>
        <dbReference type="ChEBI" id="CHEBI:136912"/>
        <dbReference type="ChEBI" id="CHEBI:140656"/>
        <dbReference type="ChEBI" id="CHEBI:140657"/>
        <dbReference type="ChEBI" id="CHEBI:140660"/>
        <dbReference type="EC" id="2.3.1.269"/>
    </reaction>
</comment>
<dbReference type="PANTHER" id="PTHR38686:SF1">
    <property type="entry name" value="APOLIPOPROTEIN N-ACYLTRANSFERASE"/>
    <property type="match status" value="1"/>
</dbReference>
<dbReference type="InterPro" id="IPR045378">
    <property type="entry name" value="LNT_N"/>
</dbReference>
<dbReference type="Pfam" id="PF00795">
    <property type="entry name" value="CN_hydrolase"/>
    <property type="match status" value="1"/>
</dbReference>
<dbReference type="Pfam" id="PF20154">
    <property type="entry name" value="LNT_N"/>
    <property type="match status" value="1"/>
</dbReference>
<feature type="transmembrane region" description="Helical" evidence="9">
    <location>
        <begin position="136"/>
        <end position="157"/>
    </location>
</feature>
<feature type="transmembrane region" description="Helical" evidence="9">
    <location>
        <begin position="505"/>
        <end position="526"/>
    </location>
</feature>
<dbReference type="SUPFAM" id="SSF56317">
    <property type="entry name" value="Carbon-nitrogen hydrolase"/>
    <property type="match status" value="1"/>
</dbReference>
<dbReference type="UniPathway" id="UPA00666"/>
<dbReference type="GO" id="GO:0042158">
    <property type="term" value="P:lipoprotein biosynthetic process"/>
    <property type="evidence" value="ECO:0007669"/>
    <property type="project" value="UniProtKB-UniRule"/>
</dbReference>